<protein>
    <submittedName>
        <fullName evidence="2">DUF4019 domain-containing protein</fullName>
    </submittedName>
</protein>
<evidence type="ECO:0000256" key="1">
    <source>
        <dbReference type="SAM" id="SignalP"/>
    </source>
</evidence>
<gene>
    <name evidence="2" type="ORF">M0220_00705</name>
</gene>
<dbReference type="InterPro" id="IPR025091">
    <property type="entry name" value="DUF4019"/>
</dbReference>
<dbReference type="EMBL" id="CP096973">
    <property type="protein sequence ID" value="UYO74715.1"/>
    <property type="molecule type" value="Genomic_DNA"/>
</dbReference>
<feature type="signal peptide" evidence="1">
    <location>
        <begin position="1"/>
        <end position="23"/>
    </location>
</feature>
<keyword evidence="1" id="KW-0732">Signal</keyword>
<keyword evidence="3" id="KW-1185">Reference proteome</keyword>
<accession>A0AA46TQI6</accession>
<evidence type="ECO:0000313" key="3">
    <source>
        <dbReference type="Proteomes" id="UP001164935"/>
    </source>
</evidence>
<dbReference type="Pfam" id="PF13211">
    <property type="entry name" value="DUF4019"/>
    <property type="match status" value="1"/>
</dbReference>
<reference evidence="2" key="1">
    <citation type="submission" date="2022-05" db="EMBL/GenBank/DDBJ databases">
        <title>Complete sequence of a novel PHA-producing Halomonas strain.</title>
        <authorList>
            <person name="Zheng Z."/>
        </authorList>
    </citation>
    <scope>NUCLEOTIDE SEQUENCE</scope>
    <source>
        <strain evidence="2">ZZQ-149</strain>
    </source>
</reference>
<feature type="chain" id="PRO_5041302000" evidence="1">
    <location>
        <begin position="24"/>
        <end position="136"/>
    </location>
</feature>
<sequence length="136" mass="15372">MSKSPVFVLAAILLSLTTYYAQASAQTAEAAALAWLESIDNDEIEQAWETSSPLLKTPLSPNMLRRIIELARHEFGPVESRRKVQVSHYQSMPGAPDGDYMVFIFHTRFENKARGIETVTPHLENGEWRVSGYYVQ</sequence>
<proteinExistence type="predicted"/>
<name>A0AA46TQI6_9GAMM</name>
<organism evidence="2 3">
    <name type="scientific">Halomonas qinghailakensis</name>
    <dbReference type="NCBI Taxonomy" id="2937790"/>
    <lineage>
        <taxon>Bacteria</taxon>
        <taxon>Pseudomonadati</taxon>
        <taxon>Pseudomonadota</taxon>
        <taxon>Gammaproteobacteria</taxon>
        <taxon>Oceanospirillales</taxon>
        <taxon>Halomonadaceae</taxon>
        <taxon>Halomonas</taxon>
    </lineage>
</organism>
<dbReference type="Proteomes" id="UP001164935">
    <property type="component" value="Chromosome"/>
</dbReference>
<dbReference type="KEGG" id="hqn:M0220_00705"/>
<evidence type="ECO:0000313" key="2">
    <source>
        <dbReference type="EMBL" id="UYO74715.1"/>
    </source>
</evidence>
<dbReference type="AlphaFoldDB" id="A0AA46TQI6"/>
<dbReference type="RefSeq" id="WP_264018388.1">
    <property type="nucleotide sequence ID" value="NZ_CP096973.1"/>
</dbReference>